<evidence type="ECO:0000313" key="3">
    <source>
        <dbReference type="EMBL" id="CAB4825797.1"/>
    </source>
</evidence>
<dbReference type="SUPFAM" id="SSF56436">
    <property type="entry name" value="C-type lectin-like"/>
    <property type="match status" value="1"/>
</dbReference>
<dbReference type="InterPro" id="IPR051043">
    <property type="entry name" value="Sulfatase_Mod_Factor_Kinase"/>
</dbReference>
<dbReference type="Pfam" id="PF03781">
    <property type="entry name" value="FGE-sulfatase"/>
    <property type="match status" value="1"/>
</dbReference>
<organism evidence="3">
    <name type="scientific">freshwater metagenome</name>
    <dbReference type="NCBI Taxonomy" id="449393"/>
    <lineage>
        <taxon>unclassified sequences</taxon>
        <taxon>metagenomes</taxon>
        <taxon>ecological metagenomes</taxon>
    </lineage>
</organism>
<dbReference type="InterPro" id="IPR005532">
    <property type="entry name" value="SUMF_dom"/>
</dbReference>
<evidence type="ECO:0000259" key="2">
    <source>
        <dbReference type="Pfam" id="PF03781"/>
    </source>
</evidence>
<dbReference type="PANTHER" id="PTHR23150:SF19">
    <property type="entry name" value="FORMYLGLYCINE-GENERATING ENZYME"/>
    <property type="match status" value="1"/>
</dbReference>
<name>A0A6J6ZYZ9_9ZZZZ</name>
<dbReference type="GO" id="GO:0120147">
    <property type="term" value="F:formylglycine-generating oxidase activity"/>
    <property type="evidence" value="ECO:0007669"/>
    <property type="project" value="TreeGrafter"/>
</dbReference>
<gene>
    <name evidence="3" type="ORF">UFOPK3167_00601</name>
</gene>
<proteinExistence type="predicted"/>
<feature type="region of interest" description="Disordered" evidence="1">
    <location>
        <begin position="1"/>
        <end position="21"/>
    </location>
</feature>
<accession>A0A6J6ZYZ9</accession>
<dbReference type="Gene3D" id="3.90.1580.10">
    <property type="entry name" value="paralog of FGE (formylglycine-generating enzyme)"/>
    <property type="match status" value="1"/>
</dbReference>
<dbReference type="InterPro" id="IPR042095">
    <property type="entry name" value="SUMF_sf"/>
</dbReference>
<dbReference type="GO" id="GO:0005783">
    <property type="term" value="C:endoplasmic reticulum"/>
    <property type="evidence" value="ECO:0007669"/>
    <property type="project" value="TreeGrafter"/>
</dbReference>
<dbReference type="InterPro" id="IPR016187">
    <property type="entry name" value="CTDL_fold"/>
</dbReference>
<evidence type="ECO:0000256" key="1">
    <source>
        <dbReference type="SAM" id="MobiDB-lite"/>
    </source>
</evidence>
<dbReference type="AlphaFoldDB" id="A0A6J6ZYZ9"/>
<dbReference type="EMBL" id="CAFABF010000020">
    <property type="protein sequence ID" value="CAB4825797.1"/>
    <property type="molecule type" value="Genomic_DNA"/>
</dbReference>
<sequence>MEETNDSCCAPQRPETSSGTTRQEFLTSALLSSTNFVSIPAGEFIMGTDDPFYPTDGEGPSRSIWLDEFKISKFSVTNSEFAEFVEATGYVTEAETYGWSYVFSGFIDEATASKQLAGVASSAPWWLAIEGAYWFRPFGDSQTIETLLDHPVVHVTHRDALEFCRWAGYKLPTEAQWEKASRGGLTARLFPWGDELLTGNQHNTNIWQGEFPELNSKEDGFFGTAPVHSFRPNDYGLHNTVGNVWEWTNDFWSARWHIPSTDETRKNPIGPQKDAGNRVLKGGSFMCHDSYCFRYRNSARSFNSPNTSTSHIGFRCVL</sequence>
<dbReference type="PANTHER" id="PTHR23150">
    <property type="entry name" value="SULFATASE MODIFYING FACTOR 1, 2"/>
    <property type="match status" value="1"/>
</dbReference>
<protein>
    <submittedName>
        <fullName evidence="3">Unannotated protein</fullName>
    </submittedName>
</protein>
<feature type="domain" description="Sulfatase-modifying factor enzyme-like" evidence="2">
    <location>
        <begin position="34"/>
        <end position="317"/>
    </location>
</feature>
<reference evidence="3" key="1">
    <citation type="submission" date="2020-05" db="EMBL/GenBank/DDBJ databases">
        <authorList>
            <person name="Chiriac C."/>
            <person name="Salcher M."/>
            <person name="Ghai R."/>
            <person name="Kavagutti S V."/>
        </authorList>
    </citation>
    <scope>NUCLEOTIDE SEQUENCE</scope>
</reference>